<accession>A0ABX1GCL3</accession>
<dbReference type="SUPFAM" id="SSF53067">
    <property type="entry name" value="Actin-like ATPase domain"/>
    <property type="match status" value="2"/>
</dbReference>
<dbReference type="InterPro" id="IPR043129">
    <property type="entry name" value="ATPase_NBD"/>
</dbReference>
<sequence>MTTLLAIDAATEACSVAVLHAGEISVDFRMLPRAHTRFLLPMVDEMLQQRGLRVADLDGIAFTAGPGSFTGLRVAIATVQGLAFAADIPVVPVSTLASMAMHYTQQHTLAEGSMLLPALDARMDEVYFGRYRVESGQVVPVVEDGLFKPEEVAELPSQGIGLGDGWGYRDRFSDGELLETVVLDHLPHAGAALRLAEQRFKQGAAIDAALAQPVYLRDSVAWQKTENQK</sequence>
<dbReference type="CDD" id="cd24032">
    <property type="entry name" value="ASKHA_NBD_TsaB"/>
    <property type="match status" value="1"/>
</dbReference>
<evidence type="ECO:0000313" key="5">
    <source>
        <dbReference type="EMBL" id="NKI16896.1"/>
    </source>
</evidence>
<proteinExistence type="inferred from homology"/>
<evidence type="ECO:0000256" key="3">
    <source>
        <dbReference type="ARBA" id="ARBA00032446"/>
    </source>
</evidence>
<gene>
    <name evidence="5" type="primary">tsaB</name>
    <name evidence="5" type="ORF">HCU74_05620</name>
</gene>
<evidence type="ECO:0000256" key="2">
    <source>
        <dbReference type="ARBA" id="ARBA00019012"/>
    </source>
</evidence>
<evidence type="ECO:0000259" key="4">
    <source>
        <dbReference type="Pfam" id="PF00814"/>
    </source>
</evidence>
<comment type="similarity">
    <text evidence="1">Belongs to the KAE1 / TsaD family. TsaB subfamily.</text>
</comment>
<dbReference type="PANTHER" id="PTHR11735">
    <property type="entry name" value="TRNA N6-ADENOSINE THREONYLCARBAMOYLTRANSFERASE"/>
    <property type="match status" value="1"/>
</dbReference>
<name>A0ABX1GCL3_9GAMM</name>
<evidence type="ECO:0000256" key="1">
    <source>
        <dbReference type="ARBA" id="ARBA00010493"/>
    </source>
</evidence>
<dbReference type="EMBL" id="JAAWWK010000002">
    <property type="protein sequence ID" value="NKI16896.1"/>
    <property type="molecule type" value="Genomic_DNA"/>
</dbReference>
<dbReference type="InterPro" id="IPR000905">
    <property type="entry name" value="Gcp-like_dom"/>
</dbReference>
<dbReference type="Pfam" id="PF00814">
    <property type="entry name" value="TsaD"/>
    <property type="match status" value="1"/>
</dbReference>
<dbReference type="Gene3D" id="3.30.420.40">
    <property type="match status" value="2"/>
</dbReference>
<reference evidence="5 6" key="1">
    <citation type="submission" date="2020-04" db="EMBL/GenBank/DDBJ databases">
        <authorList>
            <person name="Yoon J."/>
        </authorList>
    </citation>
    <scope>NUCLEOTIDE SEQUENCE [LARGE SCALE GENOMIC DNA]</scope>
    <source>
        <strain evidence="5 6">KMU-166</strain>
    </source>
</reference>
<dbReference type="RefSeq" id="WP_168449440.1">
    <property type="nucleotide sequence ID" value="NZ_JAAWWK010000002.1"/>
</dbReference>
<keyword evidence="6" id="KW-1185">Reference proteome</keyword>
<dbReference type="InterPro" id="IPR022496">
    <property type="entry name" value="T6A_TsaB"/>
</dbReference>
<dbReference type="NCBIfam" id="TIGR03725">
    <property type="entry name" value="T6A_YeaZ"/>
    <property type="match status" value="1"/>
</dbReference>
<feature type="domain" description="Gcp-like" evidence="4">
    <location>
        <begin position="33"/>
        <end position="159"/>
    </location>
</feature>
<protein>
    <recommendedName>
        <fullName evidence="2">tRNA threonylcarbamoyladenosine biosynthesis protein TsaB</fullName>
    </recommendedName>
    <alternativeName>
        <fullName evidence="3">t(6)A37 threonylcarbamoyladenosine biosynthesis protein TsaB</fullName>
    </alternativeName>
</protein>
<evidence type="ECO:0000313" key="6">
    <source>
        <dbReference type="Proteomes" id="UP000765845"/>
    </source>
</evidence>
<dbReference type="Proteomes" id="UP000765845">
    <property type="component" value="Unassembled WGS sequence"/>
</dbReference>
<comment type="caution">
    <text evidence="5">The sequence shown here is derived from an EMBL/GenBank/DDBJ whole genome shotgun (WGS) entry which is preliminary data.</text>
</comment>
<dbReference type="PANTHER" id="PTHR11735:SF11">
    <property type="entry name" value="TRNA THREONYLCARBAMOYLADENOSINE BIOSYNTHESIS PROTEIN TSAB"/>
    <property type="match status" value="1"/>
</dbReference>
<organism evidence="5 6">
    <name type="scientific">Spongiibacter thalassae</name>
    <dbReference type="NCBI Taxonomy" id="2721624"/>
    <lineage>
        <taxon>Bacteria</taxon>
        <taxon>Pseudomonadati</taxon>
        <taxon>Pseudomonadota</taxon>
        <taxon>Gammaproteobacteria</taxon>
        <taxon>Cellvibrionales</taxon>
        <taxon>Spongiibacteraceae</taxon>
        <taxon>Spongiibacter</taxon>
    </lineage>
</organism>